<proteinExistence type="predicted"/>
<reference evidence="1" key="2">
    <citation type="submission" date="2018-10" db="EMBL/GenBank/DDBJ databases">
        <title>Effector identification in a new, highly contiguous assembly of the strawberry crown rot pathogen Phytophthora cactorum.</title>
        <authorList>
            <person name="Armitage A.D."/>
            <person name="Nellist C.F."/>
            <person name="Bates H."/>
            <person name="Vickerstaff R.J."/>
            <person name="Harrison R.J."/>
        </authorList>
    </citation>
    <scope>NUCLEOTIDE SEQUENCE</scope>
    <source>
        <strain evidence="1">15-7</strain>
        <strain evidence="2">4032</strain>
        <strain evidence="3">4040</strain>
        <strain evidence="4">P415</strain>
        <strain evidence="5">P421</strain>
    </source>
</reference>
<dbReference type="Proteomes" id="UP000251314">
    <property type="component" value="Unassembled WGS sequence"/>
</dbReference>
<dbReference type="OrthoDB" id="106924at2759"/>
<dbReference type="Proteomes" id="UP000736787">
    <property type="component" value="Unassembled WGS sequence"/>
</dbReference>
<dbReference type="PANTHER" id="PTHR11439">
    <property type="entry name" value="GAG-POL-RELATED RETROTRANSPOSON"/>
    <property type="match status" value="1"/>
</dbReference>
<dbReference type="CDD" id="cd09272">
    <property type="entry name" value="RNase_HI_RT_Ty1"/>
    <property type="match status" value="1"/>
</dbReference>
<dbReference type="Proteomes" id="UP000760860">
    <property type="component" value="Unassembled WGS sequence"/>
</dbReference>
<accession>A0A329RM22</accession>
<dbReference type="EMBL" id="RCMG01001362">
    <property type="protein sequence ID" value="KAG2829279.1"/>
    <property type="molecule type" value="Genomic_DNA"/>
</dbReference>
<gene>
    <name evidence="6" type="ORF">PC110_g17873</name>
    <name evidence="1" type="ORF">PC113_g21308</name>
    <name evidence="2" type="ORF">PC115_g21093</name>
    <name evidence="3" type="ORF">PC117_g23842</name>
    <name evidence="4" type="ORF">PC118_g21435</name>
    <name evidence="5" type="ORF">PC129_g20769</name>
</gene>
<protein>
    <recommendedName>
        <fullName evidence="8">Reverse transcriptase Ty1/copia-type domain-containing protein</fullName>
    </recommendedName>
</protein>
<dbReference type="EMBL" id="RCML01001463">
    <property type="protein sequence ID" value="KAG2962416.1"/>
    <property type="molecule type" value="Genomic_DNA"/>
</dbReference>
<reference evidence="6 7" key="1">
    <citation type="submission" date="2018-01" db="EMBL/GenBank/DDBJ databases">
        <title>Draft genome of the strawberry crown rot pathogen Phytophthora cactorum.</title>
        <authorList>
            <person name="Armitage A.D."/>
            <person name="Lysoe E."/>
            <person name="Nellist C.F."/>
            <person name="Harrison R.J."/>
            <person name="Brurberg M.B."/>
        </authorList>
    </citation>
    <scope>NUCLEOTIDE SEQUENCE [LARGE SCALE GENOMIC DNA]</scope>
    <source>
        <strain evidence="6 7">10300</strain>
    </source>
</reference>
<dbReference type="EMBL" id="RCMV01001529">
    <property type="protein sequence ID" value="KAG3208201.1"/>
    <property type="molecule type" value="Genomic_DNA"/>
</dbReference>
<dbReference type="VEuPathDB" id="FungiDB:PC110_g17873"/>
<evidence type="ECO:0000313" key="6">
    <source>
        <dbReference type="EMBL" id="RAW25724.1"/>
    </source>
</evidence>
<evidence type="ECO:0008006" key="8">
    <source>
        <dbReference type="Google" id="ProtNLM"/>
    </source>
</evidence>
<dbReference type="STRING" id="29920.A0A329RM22"/>
<evidence type="ECO:0000313" key="3">
    <source>
        <dbReference type="EMBL" id="KAG2893182.1"/>
    </source>
</evidence>
<dbReference type="PANTHER" id="PTHR11439:SF440">
    <property type="entry name" value="INTEGRASE CATALYTIC DOMAIN-CONTAINING PROTEIN"/>
    <property type="match status" value="1"/>
</dbReference>
<dbReference type="Proteomes" id="UP000774804">
    <property type="component" value="Unassembled WGS sequence"/>
</dbReference>
<evidence type="ECO:0000313" key="4">
    <source>
        <dbReference type="EMBL" id="KAG2962416.1"/>
    </source>
</evidence>
<dbReference type="EMBL" id="RCMI01001436">
    <property type="protein sequence ID" value="KAG2885135.1"/>
    <property type="molecule type" value="Genomic_DNA"/>
</dbReference>
<dbReference type="AlphaFoldDB" id="A0A329RM22"/>
<evidence type="ECO:0000313" key="2">
    <source>
        <dbReference type="EMBL" id="KAG2885135.1"/>
    </source>
</evidence>
<evidence type="ECO:0000313" key="1">
    <source>
        <dbReference type="EMBL" id="KAG2829279.1"/>
    </source>
</evidence>
<dbReference type="EMBL" id="MJFZ01000719">
    <property type="protein sequence ID" value="RAW25724.1"/>
    <property type="molecule type" value="Genomic_DNA"/>
</dbReference>
<sequence length="170" mass="19074">MRDPIGISITVAQLSRFLENAGQNHWDAGIRVDLLKTKDVGITYDGQQGTEVVAYSDVDWAGNRDDRRSTGGIMLMMCGAPVVWRSSFQKTVALTSTETEYMALSDYVKEMVWIRLLHDLLGQPRAMALAKNVGYQARTKHIDIRYHFIHTKAASGEVELGVRGYQEPAR</sequence>
<dbReference type="Proteomes" id="UP000697107">
    <property type="component" value="Unassembled WGS sequence"/>
</dbReference>
<keyword evidence="7" id="KW-1185">Reference proteome</keyword>
<evidence type="ECO:0000313" key="5">
    <source>
        <dbReference type="EMBL" id="KAG3208201.1"/>
    </source>
</evidence>
<name>A0A329RM22_9STRA</name>
<organism evidence="6 7">
    <name type="scientific">Phytophthora cactorum</name>
    <dbReference type="NCBI Taxonomy" id="29920"/>
    <lineage>
        <taxon>Eukaryota</taxon>
        <taxon>Sar</taxon>
        <taxon>Stramenopiles</taxon>
        <taxon>Oomycota</taxon>
        <taxon>Peronosporomycetes</taxon>
        <taxon>Peronosporales</taxon>
        <taxon>Peronosporaceae</taxon>
        <taxon>Phytophthora</taxon>
    </lineage>
</organism>
<evidence type="ECO:0000313" key="7">
    <source>
        <dbReference type="Proteomes" id="UP000251314"/>
    </source>
</evidence>
<dbReference type="Proteomes" id="UP000735874">
    <property type="component" value="Unassembled WGS sequence"/>
</dbReference>
<dbReference type="EMBL" id="RCMK01001497">
    <property type="protein sequence ID" value="KAG2893182.1"/>
    <property type="molecule type" value="Genomic_DNA"/>
</dbReference>
<comment type="caution">
    <text evidence="6">The sequence shown here is derived from an EMBL/GenBank/DDBJ whole genome shotgun (WGS) entry which is preliminary data.</text>
</comment>